<evidence type="ECO:0000259" key="1">
    <source>
        <dbReference type="Pfam" id="PF13439"/>
    </source>
</evidence>
<protein>
    <submittedName>
        <fullName evidence="2">Glycosyltransferase</fullName>
    </submittedName>
</protein>
<dbReference type="InterPro" id="IPR028098">
    <property type="entry name" value="Glyco_trans_4-like_N"/>
</dbReference>
<dbReference type="AlphaFoldDB" id="R4KHB8"/>
<dbReference type="KEGG" id="dgi:Desgi_1550"/>
<dbReference type="HOGENOM" id="CLU_009583_0_3_9"/>
<dbReference type="Pfam" id="PF13439">
    <property type="entry name" value="Glyco_transf_4"/>
    <property type="match status" value="1"/>
</dbReference>
<dbReference type="PANTHER" id="PTHR12526">
    <property type="entry name" value="GLYCOSYLTRANSFERASE"/>
    <property type="match status" value="1"/>
</dbReference>
<sequence length="377" mass="42796">MKITFVTHVYPYPQRGFNPGIERVIEELSLNLAAKGHNVRVITTFRNKGLLKNERYRSIDIYRIKDARDIMGRVGSIFAFDYLSINYLVNRYYKEILKDSDIIHAFTPFVGDISNVPLISHFHHEEKIRSIKEILFLPMLARMWKKTFKISNAVISVSEYSSQDLVKKGIPKEKIFIVPNGVDVKRFYPNDNALIKNKYNYANILLYVGPLIQRKGIEYLIKAMPGIISECGKTILLIVGEGNQEYLEKIAISLNVSDSVVFEGFVPEDKLSMYYNSCDIFVLPSLQEGFGMVMAEAMACGKPVIATNTSAIPEVLGDAGLTVPPRDSRALSEAVITLLKDKGKKHYFQEVALHRVAKLYTWDKVSAKVLQIYNNVL</sequence>
<dbReference type="Pfam" id="PF13692">
    <property type="entry name" value="Glyco_trans_1_4"/>
    <property type="match status" value="1"/>
</dbReference>
<dbReference type="CDD" id="cd03801">
    <property type="entry name" value="GT4_PimA-like"/>
    <property type="match status" value="1"/>
</dbReference>
<evidence type="ECO:0000313" key="2">
    <source>
        <dbReference type="EMBL" id="AGL01032.1"/>
    </source>
</evidence>
<dbReference type="RefSeq" id="WP_006523891.1">
    <property type="nucleotide sequence ID" value="NC_021184.1"/>
</dbReference>
<gene>
    <name evidence="2" type="ORF">Desgi_1550</name>
</gene>
<dbReference type="eggNOG" id="COG0438">
    <property type="taxonomic scope" value="Bacteria"/>
</dbReference>
<feature type="domain" description="Glycosyltransferase subfamily 4-like N-terminal" evidence="1">
    <location>
        <begin position="20"/>
        <end position="186"/>
    </location>
</feature>
<proteinExistence type="predicted"/>
<evidence type="ECO:0000313" key="3">
    <source>
        <dbReference type="Proteomes" id="UP000013520"/>
    </source>
</evidence>
<dbReference type="GO" id="GO:0016757">
    <property type="term" value="F:glycosyltransferase activity"/>
    <property type="evidence" value="ECO:0007669"/>
    <property type="project" value="TreeGrafter"/>
</dbReference>
<dbReference type="STRING" id="767817.Desgi_1550"/>
<dbReference type="Gene3D" id="3.40.50.2000">
    <property type="entry name" value="Glycogen Phosphorylase B"/>
    <property type="match status" value="2"/>
</dbReference>
<organism evidence="2 3">
    <name type="scientific">Desulfoscipio gibsoniae DSM 7213</name>
    <dbReference type="NCBI Taxonomy" id="767817"/>
    <lineage>
        <taxon>Bacteria</taxon>
        <taxon>Bacillati</taxon>
        <taxon>Bacillota</taxon>
        <taxon>Clostridia</taxon>
        <taxon>Eubacteriales</taxon>
        <taxon>Desulfallaceae</taxon>
        <taxon>Desulfoscipio</taxon>
    </lineage>
</organism>
<dbReference type="PANTHER" id="PTHR12526:SF638">
    <property type="entry name" value="SPORE COAT PROTEIN SA"/>
    <property type="match status" value="1"/>
</dbReference>
<keyword evidence="2" id="KW-0808">Transferase</keyword>
<keyword evidence="3" id="KW-1185">Reference proteome</keyword>
<accession>R4KHB8</accession>
<dbReference type="SUPFAM" id="SSF53756">
    <property type="entry name" value="UDP-Glycosyltransferase/glycogen phosphorylase"/>
    <property type="match status" value="1"/>
</dbReference>
<name>R4KHB8_9FIRM</name>
<dbReference type="EMBL" id="CP003273">
    <property type="protein sequence ID" value="AGL01032.1"/>
    <property type="molecule type" value="Genomic_DNA"/>
</dbReference>
<dbReference type="OrthoDB" id="9795068at2"/>
<reference evidence="2 3" key="1">
    <citation type="submission" date="2012-01" db="EMBL/GenBank/DDBJ databases">
        <title>Complete sequence of Desulfotomaculum gibsoniae DSM 7213.</title>
        <authorList>
            <consortium name="US DOE Joint Genome Institute"/>
            <person name="Lucas S."/>
            <person name="Han J."/>
            <person name="Lapidus A."/>
            <person name="Cheng J.-F."/>
            <person name="Goodwin L."/>
            <person name="Pitluck S."/>
            <person name="Peters L."/>
            <person name="Ovchinnikova G."/>
            <person name="Teshima H."/>
            <person name="Detter J.C."/>
            <person name="Han C."/>
            <person name="Tapia R."/>
            <person name="Land M."/>
            <person name="Hauser L."/>
            <person name="Kyrpides N."/>
            <person name="Ivanova N."/>
            <person name="Pagani I."/>
            <person name="Parshina S."/>
            <person name="Plugge C."/>
            <person name="Muyzer G."/>
            <person name="Kuever J."/>
            <person name="Ivanova A."/>
            <person name="Nazina T."/>
            <person name="Klenk H.-P."/>
            <person name="Brambilla E."/>
            <person name="Spring S."/>
            <person name="Stams A.F."/>
            <person name="Woyke T."/>
        </authorList>
    </citation>
    <scope>NUCLEOTIDE SEQUENCE [LARGE SCALE GENOMIC DNA]</scope>
    <source>
        <strain evidence="2 3">DSM 7213</strain>
    </source>
</reference>
<dbReference type="Proteomes" id="UP000013520">
    <property type="component" value="Chromosome"/>
</dbReference>